<proteinExistence type="predicted"/>
<name>A0A8H4UPA2_9HYPO</name>
<keyword evidence="3" id="KW-1185">Reference proteome</keyword>
<comment type="caution">
    <text evidence="2">The sequence shown here is derived from an EMBL/GenBank/DDBJ whole genome shotgun (WGS) entry which is preliminary data.</text>
</comment>
<feature type="region of interest" description="Disordered" evidence="1">
    <location>
        <begin position="61"/>
        <end position="82"/>
    </location>
</feature>
<protein>
    <submittedName>
        <fullName evidence="2">Uncharacterized protein</fullName>
    </submittedName>
</protein>
<dbReference type="EMBL" id="JABEYC010000225">
    <property type="protein sequence ID" value="KAF4980503.1"/>
    <property type="molecule type" value="Genomic_DNA"/>
</dbReference>
<sequence>MATLSPGERKAYEESQLQTLRIVIEQTMGILDPSCSLNLHLQETMGEIRCHSLAELLPRKARQARQARQDPRSRASHDMHREISIVPRYDSPVQPYTGAVNGFYQPSVEMVEPTADDGLQQESSEAIENINQSSNTTEDHQGSVPGSNKRRVGDDEELSPVSKRVKTWLSQLKNSYIG</sequence>
<accession>A0A8H4UPA2</accession>
<evidence type="ECO:0000256" key="1">
    <source>
        <dbReference type="SAM" id="MobiDB-lite"/>
    </source>
</evidence>
<reference evidence="2" key="1">
    <citation type="journal article" date="2020" name="BMC Genomics">
        <title>Correction to: Identification and distribution of gene clusters required for synthesis of sphingolipid metabolism inhibitors in diverse species of the filamentous fungus Fusarium.</title>
        <authorList>
            <person name="Kim H.S."/>
            <person name="Lohmar J.M."/>
            <person name="Busman M."/>
            <person name="Brown D.W."/>
            <person name="Naumann T.A."/>
            <person name="Divon H.H."/>
            <person name="Lysoe E."/>
            <person name="Uhlig S."/>
            <person name="Proctor R.H."/>
        </authorList>
    </citation>
    <scope>NUCLEOTIDE SEQUENCE</scope>
    <source>
        <strain evidence="2">NRRL 22465</strain>
    </source>
</reference>
<dbReference type="Proteomes" id="UP000635477">
    <property type="component" value="Unassembled WGS sequence"/>
</dbReference>
<organism evidence="2 3">
    <name type="scientific">Fusarium zealandicum</name>
    <dbReference type="NCBI Taxonomy" id="1053134"/>
    <lineage>
        <taxon>Eukaryota</taxon>
        <taxon>Fungi</taxon>
        <taxon>Dikarya</taxon>
        <taxon>Ascomycota</taxon>
        <taxon>Pezizomycotina</taxon>
        <taxon>Sordariomycetes</taxon>
        <taxon>Hypocreomycetidae</taxon>
        <taxon>Hypocreales</taxon>
        <taxon>Nectriaceae</taxon>
        <taxon>Fusarium</taxon>
        <taxon>Fusarium staphyleae species complex</taxon>
    </lineage>
</organism>
<evidence type="ECO:0000313" key="2">
    <source>
        <dbReference type="EMBL" id="KAF4980503.1"/>
    </source>
</evidence>
<reference evidence="2" key="2">
    <citation type="submission" date="2020-05" db="EMBL/GenBank/DDBJ databases">
        <authorList>
            <person name="Kim H.-S."/>
            <person name="Proctor R.H."/>
            <person name="Brown D.W."/>
        </authorList>
    </citation>
    <scope>NUCLEOTIDE SEQUENCE</scope>
    <source>
        <strain evidence="2">NRRL 22465</strain>
    </source>
</reference>
<feature type="region of interest" description="Disordered" evidence="1">
    <location>
        <begin position="131"/>
        <end position="161"/>
    </location>
</feature>
<feature type="compositionally biased region" description="Basic and acidic residues" evidence="1">
    <location>
        <begin position="67"/>
        <end position="82"/>
    </location>
</feature>
<dbReference type="AlphaFoldDB" id="A0A8H4UPA2"/>
<evidence type="ECO:0000313" key="3">
    <source>
        <dbReference type="Proteomes" id="UP000635477"/>
    </source>
</evidence>
<dbReference type="OrthoDB" id="4991232at2759"/>
<gene>
    <name evidence="2" type="ORF">FZEAL_3491</name>
</gene>